<reference evidence="5" key="1">
    <citation type="journal article" date="2020" name="Stud. Mycol.">
        <title>101 Dothideomycetes genomes: a test case for predicting lifestyles and emergence of pathogens.</title>
        <authorList>
            <person name="Haridas S."/>
            <person name="Albert R."/>
            <person name="Binder M."/>
            <person name="Bloem J."/>
            <person name="Labutti K."/>
            <person name="Salamov A."/>
            <person name="Andreopoulos B."/>
            <person name="Baker S."/>
            <person name="Barry K."/>
            <person name="Bills G."/>
            <person name="Bluhm B."/>
            <person name="Cannon C."/>
            <person name="Castanera R."/>
            <person name="Culley D."/>
            <person name="Daum C."/>
            <person name="Ezra D."/>
            <person name="Gonzalez J."/>
            <person name="Henrissat B."/>
            <person name="Kuo A."/>
            <person name="Liang C."/>
            <person name="Lipzen A."/>
            <person name="Lutzoni F."/>
            <person name="Magnuson J."/>
            <person name="Mondo S."/>
            <person name="Nolan M."/>
            <person name="Ohm R."/>
            <person name="Pangilinan J."/>
            <person name="Park H.-J."/>
            <person name="Ramirez L."/>
            <person name="Alfaro M."/>
            <person name="Sun H."/>
            <person name="Tritt A."/>
            <person name="Yoshinaga Y."/>
            <person name="Zwiers L.-H."/>
            <person name="Turgeon B."/>
            <person name="Goodwin S."/>
            <person name="Spatafora J."/>
            <person name="Crous P."/>
            <person name="Grigoriev I."/>
        </authorList>
    </citation>
    <scope>NUCLEOTIDE SEQUENCE</scope>
    <source>
        <strain evidence="5">CBS 130266</strain>
    </source>
</reference>
<sequence length="133" mass="14209">MDSKAFSGSLKSLPVPILEENMEQMIPEIGNAEVVKVLLENGAQLHARDSNGASPLIKATIGFGNRVDPQTVIVLLENGADPDAKDNRGLAAKDWAVRNDSNFDWHRPCMIEIPPVSSSTGGRGGHRGPSRPG</sequence>
<keyword evidence="1" id="KW-0677">Repeat</keyword>
<evidence type="ECO:0000256" key="4">
    <source>
        <dbReference type="SAM" id="MobiDB-lite"/>
    </source>
</evidence>
<feature type="compositionally biased region" description="Basic residues" evidence="4">
    <location>
        <begin position="124"/>
        <end position="133"/>
    </location>
</feature>
<evidence type="ECO:0000256" key="1">
    <source>
        <dbReference type="ARBA" id="ARBA00022737"/>
    </source>
</evidence>
<dbReference type="AlphaFoldDB" id="A0A9P4P1X4"/>
<dbReference type="Pfam" id="PF00023">
    <property type="entry name" value="Ank"/>
    <property type="match status" value="1"/>
</dbReference>
<evidence type="ECO:0008006" key="7">
    <source>
        <dbReference type="Google" id="ProtNLM"/>
    </source>
</evidence>
<gene>
    <name evidence="5" type="ORF">EJ08DRAFT_722477</name>
</gene>
<evidence type="ECO:0000313" key="6">
    <source>
        <dbReference type="Proteomes" id="UP000800235"/>
    </source>
</evidence>
<feature type="repeat" description="ANK" evidence="3">
    <location>
        <begin position="30"/>
        <end position="50"/>
    </location>
</feature>
<dbReference type="InterPro" id="IPR050745">
    <property type="entry name" value="Multifunctional_regulatory"/>
</dbReference>
<keyword evidence="2 3" id="KW-0040">ANK repeat</keyword>
<evidence type="ECO:0000313" key="5">
    <source>
        <dbReference type="EMBL" id="KAF2435164.1"/>
    </source>
</evidence>
<dbReference type="EMBL" id="MU007014">
    <property type="protein sequence ID" value="KAF2435164.1"/>
    <property type="molecule type" value="Genomic_DNA"/>
</dbReference>
<keyword evidence="6" id="KW-1185">Reference proteome</keyword>
<evidence type="ECO:0000256" key="3">
    <source>
        <dbReference type="PROSITE-ProRule" id="PRU00023"/>
    </source>
</evidence>
<protein>
    <recommendedName>
        <fullName evidence="7">Ankyrin repeat domain-containing protein</fullName>
    </recommendedName>
</protein>
<dbReference type="SUPFAM" id="SSF48403">
    <property type="entry name" value="Ankyrin repeat"/>
    <property type="match status" value="1"/>
</dbReference>
<name>A0A9P4P1X4_9PEZI</name>
<comment type="caution">
    <text evidence="5">The sequence shown here is derived from an EMBL/GenBank/DDBJ whole genome shotgun (WGS) entry which is preliminary data.</text>
</comment>
<dbReference type="Gene3D" id="1.25.40.20">
    <property type="entry name" value="Ankyrin repeat-containing domain"/>
    <property type="match status" value="1"/>
</dbReference>
<organism evidence="5 6">
    <name type="scientific">Tothia fuscella</name>
    <dbReference type="NCBI Taxonomy" id="1048955"/>
    <lineage>
        <taxon>Eukaryota</taxon>
        <taxon>Fungi</taxon>
        <taxon>Dikarya</taxon>
        <taxon>Ascomycota</taxon>
        <taxon>Pezizomycotina</taxon>
        <taxon>Dothideomycetes</taxon>
        <taxon>Pleosporomycetidae</taxon>
        <taxon>Venturiales</taxon>
        <taxon>Cylindrosympodiaceae</taxon>
        <taxon>Tothia</taxon>
    </lineage>
</organism>
<accession>A0A9P4P1X4</accession>
<evidence type="ECO:0000256" key="2">
    <source>
        <dbReference type="ARBA" id="ARBA00023043"/>
    </source>
</evidence>
<feature type="region of interest" description="Disordered" evidence="4">
    <location>
        <begin position="113"/>
        <end position="133"/>
    </location>
</feature>
<dbReference type="PROSITE" id="PS50088">
    <property type="entry name" value="ANK_REPEAT"/>
    <property type="match status" value="1"/>
</dbReference>
<dbReference type="PANTHER" id="PTHR24189:SF50">
    <property type="entry name" value="ANKYRIN REPEAT AND SOCS BOX PROTEIN 2"/>
    <property type="match status" value="1"/>
</dbReference>
<dbReference type="PANTHER" id="PTHR24189">
    <property type="entry name" value="MYOTROPHIN"/>
    <property type="match status" value="1"/>
</dbReference>
<dbReference type="Proteomes" id="UP000800235">
    <property type="component" value="Unassembled WGS sequence"/>
</dbReference>
<proteinExistence type="predicted"/>
<dbReference type="InterPro" id="IPR002110">
    <property type="entry name" value="Ankyrin_rpt"/>
</dbReference>
<dbReference type="OrthoDB" id="539213at2759"/>
<dbReference type="InterPro" id="IPR036770">
    <property type="entry name" value="Ankyrin_rpt-contain_sf"/>
</dbReference>